<name>A0AAV2JUW2_KNICA</name>
<dbReference type="GO" id="GO:0035025">
    <property type="term" value="P:positive regulation of Rho protein signal transduction"/>
    <property type="evidence" value="ECO:0007669"/>
    <property type="project" value="TreeGrafter"/>
</dbReference>
<keyword evidence="5 9" id="KW-0472">Membrane</keyword>
<feature type="domain" description="G-protein coupled receptors family 1 profile" evidence="10">
    <location>
        <begin position="27"/>
        <end position="119"/>
    </location>
</feature>
<organism evidence="11 12">
    <name type="scientific">Knipowitschia caucasica</name>
    <name type="common">Caucasian dwarf goby</name>
    <name type="synonym">Pomatoschistus caucasicus</name>
    <dbReference type="NCBI Taxonomy" id="637954"/>
    <lineage>
        <taxon>Eukaryota</taxon>
        <taxon>Metazoa</taxon>
        <taxon>Chordata</taxon>
        <taxon>Craniata</taxon>
        <taxon>Vertebrata</taxon>
        <taxon>Euteleostomi</taxon>
        <taxon>Actinopterygii</taxon>
        <taxon>Neopterygii</taxon>
        <taxon>Teleostei</taxon>
        <taxon>Neoteleostei</taxon>
        <taxon>Acanthomorphata</taxon>
        <taxon>Gobiaria</taxon>
        <taxon>Gobiiformes</taxon>
        <taxon>Gobioidei</taxon>
        <taxon>Gobiidae</taxon>
        <taxon>Gobiinae</taxon>
        <taxon>Knipowitschia</taxon>
    </lineage>
</organism>
<dbReference type="InterPro" id="IPR000276">
    <property type="entry name" value="GPCR_Rhodpsn"/>
</dbReference>
<sequence>MCLNNTSSECRRDTVQGLAYTIIFILGMLLQIGFFHGFFSKRGSWTDTHIYMFNLAVADSTHIFFLPFRIYDDIYECLPKTFLCTFLFNMHYLNMYASILTTAAVSVHRHMEQGISPLW</sequence>
<evidence type="ECO:0000313" key="11">
    <source>
        <dbReference type="EMBL" id="CAL1579832.1"/>
    </source>
</evidence>
<keyword evidence="8" id="KW-0807">Transducer</keyword>
<feature type="transmembrane region" description="Helical" evidence="9">
    <location>
        <begin position="51"/>
        <end position="70"/>
    </location>
</feature>
<feature type="transmembrane region" description="Helical" evidence="9">
    <location>
        <begin position="90"/>
        <end position="107"/>
    </location>
</feature>
<evidence type="ECO:0000256" key="2">
    <source>
        <dbReference type="ARBA" id="ARBA00022692"/>
    </source>
</evidence>
<dbReference type="EMBL" id="OZ035836">
    <property type="protein sequence ID" value="CAL1579832.1"/>
    <property type="molecule type" value="Genomic_DNA"/>
</dbReference>
<reference evidence="11 12" key="1">
    <citation type="submission" date="2024-04" db="EMBL/GenBank/DDBJ databases">
        <authorList>
            <person name="Waldvogel A.-M."/>
            <person name="Schoenle A."/>
        </authorList>
    </citation>
    <scope>NUCLEOTIDE SEQUENCE [LARGE SCALE GENOMIC DNA]</scope>
</reference>
<dbReference type="Gene3D" id="1.20.1070.10">
    <property type="entry name" value="Rhodopsin 7-helix transmembrane proteins"/>
    <property type="match status" value="1"/>
</dbReference>
<dbReference type="InterPro" id="IPR017452">
    <property type="entry name" value="GPCR_Rhodpsn_7TM"/>
</dbReference>
<dbReference type="PANTHER" id="PTHR24232">
    <property type="entry name" value="G-PROTEIN COUPLED RECEPTOR"/>
    <property type="match status" value="1"/>
</dbReference>
<evidence type="ECO:0000313" key="12">
    <source>
        <dbReference type="Proteomes" id="UP001497482"/>
    </source>
</evidence>
<dbReference type="GO" id="GO:0007200">
    <property type="term" value="P:phospholipase C-activating G protein-coupled receptor signaling pathway"/>
    <property type="evidence" value="ECO:0007669"/>
    <property type="project" value="TreeGrafter"/>
</dbReference>
<evidence type="ECO:0000256" key="1">
    <source>
        <dbReference type="ARBA" id="ARBA00004141"/>
    </source>
</evidence>
<dbReference type="Proteomes" id="UP001497482">
    <property type="component" value="Chromosome 14"/>
</dbReference>
<keyword evidence="7" id="KW-0325">Glycoprotein</keyword>
<protein>
    <recommendedName>
        <fullName evidence="10">G-protein coupled receptors family 1 profile domain-containing protein</fullName>
    </recommendedName>
</protein>
<evidence type="ECO:0000256" key="4">
    <source>
        <dbReference type="ARBA" id="ARBA00023040"/>
    </source>
</evidence>
<evidence type="ECO:0000256" key="5">
    <source>
        <dbReference type="ARBA" id="ARBA00023136"/>
    </source>
</evidence>
<gene>
    <name evidence="11" type="ORF">KC01_LOCUS10797</name>
</gene>
<feature type="transmembrane region" description="Helical" evidence="9">
    <location>
        <begin position="18"/>
        <end position="39"/>
    </location>
</feature>
<dbReference type="GO" id="GO:0004930">
    <property type="term" value="F:G protein-coupled receptor activity"/>
    <property type="evidence" value="ECO:0007669"/>
    <property type="project" value="UniProtKB-KW"/>
</dbReference>
<dbReference type="SUPFAM" id="SSF81321">
    <property type="entry name" value="Family A G protein-coupled receptor-like"/>
    <property type="match status" value="1"/>
</dbReference>
<evidence type="ECO:0000256" key="8">
    <source>
        <dbReference type="ARBA" id="ARBA00023224"/>
    </source>
</evidence>
<keyword evidence="4" id="KW-0297">G-protein coupled receptor</keyword>
<keyword evidence="3 9" id="KW-1133">Transmembrane helix</keyword>
<evidence type="ECO:0000256" key="6">
    <source>
        <dbReference type="ARBA" id="ARBA00023170"/>
    </source>
</evidence>
<evidence type="ECO:0000256" key="7">
    <source>
        <dbReference type="ARBA" id="ARBA00023180"/>
    </source>
</evidence>
<evidence type="ECO:0000256" key="9">
    <source>
        <dbReference type="SAM" id="Phobius"/>
    </source>
</evidence>
<dbReference type="AlphaFoldDB" id="A0AAV2JUW2"/>
<dbReference type="PANTHER" id="PTHR24232:SF101">
    <property type="entry name" value="G-PROTEIN COUPLED RECEPTOR 35-LIKE"/>
    <property type="match status" value="1"/>
</dbReference>
<proteinExistence type="predicted"/>
<comment type="subcellular location">
    <subcellularLocation>
        <location evidence="1">Membrane</location>
        <topology evidence="1">Multi-pass membrane protein</topology>
    </subcellularLocation>
</comment>
<keyword evidence="2 9" id="KW-0812">Transmembrane</keyword>
<keyword evidence="6" id="KW-0675">Receptor</keyword>
<evidence type="ECO:0000259" key="10">
    <source>
        <dbReference type="PROSITE" id="PS50262"/>
    </source>
</evidence>
<dbReference type="GO" id="GO:0005886">
    <property type="term" value="C:plasma membrane"/>
    <property type="evidence" value="ECO:0007669"/>
    <property type="project" value="TreeGrafter"/>
</dbReference>
<keyword evidence="12" id="KW-1185">Reference proteome</keyword>
<dbReference type="PROSITE" id="PS50262">
    <property type="entry name" value="G_PROTEIN_RECEP_F1_2"/>
    <property type="match status" value="1"/>
</dbReference>
<dbReference type="Pfam" id="PF00001">
    <property type="entry name" value="7tm_1"/>
    <property type="match status" value="1"/>
</dbReference>
<accession>A0AAV2JUW2</accession>
<evidence type="ECO:0000256" key="3">
    <source>
        <dbReference type="ARBA" id="ARBA00022989"/>
    </source>
</evidence>